<gene>
    <name evidence="2" type="ORF">ACE1CA_03975</name>
</gene>
<evidence type="ECO:0000313" key="3">
    <source>
        <dbReference type="Proteomes" id="UP001576780"/>
    </source>
</evidence>
<protein>
    <submittedName>
        <fullName evidence="2">Uncharacterized protein</fullName>
    </submittedName>
</protein>
<keyword evidence="1" id="KW-0812">Transmembrane</keyword>
<name>A0ABV4WFV7_9CYAN</name>
<proteinExistence type="predicted"/>
<dbReference type="RefSeq" id="WP_413276125.1">
    <property type="nucleotide sequence ID" value="NZ_JBHFNT010000044.1"/>
</dbReference>
<dbReference type="Proteomes" id="UP001576780">
    <property type="component" value="Unassembled WGS sequence"/>
</dbReference>
<keyword evidence="3" id="KW-1185">Reference proteome</keyword>
<comment type="caution">
    <text evidence="2">The sequence shown here is derived from an EMBL/GenBank/DDBJ whole genome shotgun (WGS) entry which is preliminary data.</text>
</comment>
<reference evidence="2 3" key="1">
    <citation type="submission" date="2024-09" db="EMBL/GenBank/DDBJ databases">
        <title>Floridaenema gen nov. (Aerosakkonemataceae, Aerosakkonematales ord. nov., Cyanobacteria) from benthic tropical and subtropical fresh waters, with the description of four new species.</title>
        <authorList>
            <person name="Moretto J.A."/>
            <person name="Berthold D.E."/>
            <person name="Lefler F.W."/>
            <person name="Huang I.-S."/>
            <person name="Laughinghouse H. IV."/>
        </authorList>
    </citation>
    <scope>NUCLEOTIDE SEQUENCE [LARGE SCALE GENOMIC DNA]</scope>
    <source>
        <strain evidence="2 3">BLCC-F167</strain>
    </source>
</reference>
<sequence length="98" mass="10826">MVVSFEFVNPVFLAVVILILLSLIVPSLFSHDTDEEDLPKPKSEDVKQPERKGVLGFVGNRLWSKSPQENVAQAQKVKKRVGQGISLAKKLGNAVNKE</sequence>
<organism evidence="2 3">
    <name type="scientific">Floridaenema evergladense BLCC-F167</name>
    <dbReference type="NCBI Taxonomy" id="3153639"/>
    <lineage>
        <taxon>Bacteria</taxon>
        <taxon>Bacillati</taxon>
        <taxon>Cyanobacteriota</taxon>
        <taxon>Cyanophyceae</taxon>
        <taxon>Oscillatoriophycideae</taxon>
        <taxon>Aerosakkonematales</taxon>
        <taxon>Aerosakkonemataceae</taxon>
        <taxon>Floridanema</taxon>
        <taxon>Floridanema evergladense</taxon>
    </lineage>
</organism>
<accession>A0ABV4WFV7</accession>
<feature type="transmembrane region" description="Helical" evidence="1">
    <location>
        <begin position="7"/>
        <end position="29"/>
    </location>
</feature>
<dbReference type="EMBL" id="JBHFNT010000044">
    <property type="protein sequence ID" value="MFB2833671.1"/>
    <property type="molecule type" value="Genomic_DNA"/>
</dbReference>
<keyword evidence="1" id="KW-1133">Transmembrane helix</keyword>
<evidence type="ECO:0000313" key="2">
    <source>
        <dbReference type="EMBL" id="MFB2833671.1"/>
    </source>
</evidence>
<keyword evidence="1" id="KW-0472">Membrane</keyword>
<evidence type="ECO:0000256" key="1">
    <source>
        <dbReference type="SAM" id="Phobius"/>
    </source>
</evidence>